<evidence type="ECO:0000256" key="8">
    <source>
        <dbReference type="ARBA" id="ARBA00023136"/>
    </source>
</evidence>
<comment type="function">
    <text evidence="9">This protein specifically catalyzes the removal of signal peptides from prolipoproteins.</text>
</comment>
<feature type="active site" evidence="9">
    <location>
        <position position="145"/>
    </location>
</feature>
<comment type="caution">
    <text evidence="9">Lacks conserved residue(s) required for the propagation of feature annotation.</text>
</comment>
<dbReference type="GO" id="GO:0004190">
    <property type="term" value="F:aspartic-type endopeptidase activity"/>
    <property type="evidence" value="ECO:0007669"/>
    <property type="project" value="UniProtKB-EC"/>
</dbReference>
<feature type="active site" evidence="9">
    <location>
        <position position="129"/>
    </location>
</feature>
<feature type="transmembrane region" description="Helical" evidence="9">
    <location>
        <begin position="139"/>
        <end position="163"/>
    </location>
</feature>
<evidence type="ECO:0000313" key="12">
    <source>
        <dbReference type="EMBL" id="MCT9001130.1"/>
    </source>
</evidence>
<dbReference type="Proteomes" id="UP001300496">
    <property type="component" value="Unassembled WGS sequence"/>
</dbReference>
<keyword evidence="4 9" id="KW-0812">Transmembrane</keyword>
<keyword evidence="5 9" id="KW-0064">Aspartyl protease</keyword>
<evidence type="ECO:0000256" key="1">
    <source>
        <dbReference type="ARBA" id="ARBA00006139"/>
    </source>
</evidence>
<evidence type="ECO:0000256" key="2">
    <source>
        <dbReference type="ARBA" id="ARBA00022475"/>
    </source>
</evidence>
<proteinExistence type="inferred from homology"/>
<dbReference type="PANTHER" id="PTHR33695:SF1">
    <property type="entry name" value="LIPOPROTEIN SIGNAL PEPTIDASE"/>
    <property type="match status" value="1"/>
</dbReference>
<evidence type="ECO:0000256" key="3">
    <source>
        <dbReference type="ARBA" id="ARBA00022670"/>
    </source>
</evidence>
<dbReference type="EC" id="3.4.23.36" evidence="9"/>
<sequence>MIDRTPLRAAAAGTLTAILAVLVLAADQFTKYLALENLPYQETVPVLGDFLQLYLTRNPGAAFSLGEEVTWIFTIILAFAAGLIVFLAAARVRSRRWAVVLGLLLGGILGNLTDRLVREPGFAVGHVIDFIYTPWMMPAIYNVADMFIVTMMIVVALLVLIGLQLDGTRDTRASRAEEADTESETPVATTDASPLRTDD</sequence>
<dbReference type="RefSeq" id="WP_261605684.1">
    <property type="nucleotide sequence ID" value="NZ_JAODOR010000003.1"/>
</dbReference>
<dbReference type="EMBL" id="JAODOR010000003">
    <property type="protein sequence ID" value="MCT9001130.1"/>
    <property type="molecule type" value="Genomic_DNA"/>
</dbReference>
<evidence type="ECO:0000256" key="6">
    <source>
        <dbReference type="ARBA" id="ARBA00022801"/>
    </source>
</evidence>
<keyword evidence="6 9" id="KW-0378">Hydrolase</keyword>
<dbReference type="InterPro" id="IPR001872">
    <property type="entry name" value="Peptidase_A8"/>
</dbReference>
<dbReference type="HAMAP" id="MF_00161">
    <property type="entry name" value="LspA"/>
    <property type="match status" value="1"/>
</dbReference>
<comment type="catalytic activity">
    <reaction evidence="9">
        <text>Release of signal peptides from bacterial membrane prolipoproteins. Hydrolyzes -Xaa-Yaa-Zaa-|-(S,diacylglyceryl)Cys-, in which Xaa is hydrophobic (preferably Leu), and Yaa (Ala or Ser) and Zaa (Gly or Ala) have small, neutral side chains.</text>
        <dbReference type="EC" id="3.4.23.36"/>
    </reaction>
</comment>
<evidence type="ECO:0000313" key="13">
    <source>
        <dbReference type="Proteomes" id="UP001300496"/>
    </source>
</evidence>
<organism evidence="12 13">
    <name type="scientific">Microbacterium memoriense</name>
    <dbReference type="NCBI Taxonomy" id="2978350"/>
    <lineage>
        <taxon>Bacteria</taxon>
        <taxon>Bacillati</taxon>
        <taxon>Actinomycetota</taxon>
        <taxon>Actinomycetes</taxon>
        <taxon>Micrococcales</taxon>
        <taxon>Microbacteriaceae</taxon>
        <taxon>Microbacterium</taxon>
    </lineage>
</organism>
<evidence type="ECO:0000256" key="11">
    <source>
        <dbReference type="SAM" id="MobiDB-lite"/>
    </source>
</evidence>
<evidence type="ECO:0000256" key="10">
    <source>
        <dbReference type="RuleBase" id="RU004181"/>
    </source>
</evidence>
<keyword evidence="13" id="KW-1185">Reference proteome</keyword>
<keyword evidence="2 9" id="KW-1003">Cell membrane</keyword>
<dbReference type="NCBIfam" id="TIGR00077">
    <property type="entry name" value="lspA"/>
    <property type="match status" value="1"/>
</dbReference>
<evidence type="ECO:0000256" key="7">
    <source>
        <dbReference type="ARBA" id="ARBA00022989"/>
    </source>
</evidence>
<feature type="transmembrane region" description="Helical" evidence="9">
    <location>
        <begin position="97"/>
        <end position="113"/>
    </location>
</feature>
<dbReference type="PANTHER" id="PTHR33695">
    <property type="entry name" value="LIPOPROTEIN SIGNAL PEPTIDASE"/>
    <property type="match status" value="1"/>
</dbReference>
<comment type="similarity">
    <text evidence="1 9 10">Belongs to the peptidase A8 family.</text>
</comment>
<name>A0ABT2P942_9MICO</name>
<keyword evidence="3 9" id="KW-0645">Protease</keyword>
<gene>
    <name evidence="9 12" type="primary">lspA</name>
    <name evidence="12" type="ORF">N4R40_01945</name>
</gene>
<evidence type="ECO:0000256" key="4">
    <source>
        <dbReference type="ARBA" id="ARBA00022692"/>
    </source>
</evidence>
<protein>
    <recommendedName>
        <fullName evidence="9">Lipoprotein signal peptidase</fullName>
        <ecNumber evidence="9">3.4.23.36</ecNumber>
    </recommendedName>
    <alternativeName>
        <fullName evidence="9">Prolipoprotein signal peptidase</fullName>
    </alternativeName>
    <alternativeName>
        <fullName evidence="9">Signal peptidase II</fullName>
        <shortName evidence="9">SPase II</shortName>
    </alternativeName>
</protein>
<keyword evidence="8 9" id="KW-0472">Membrane</keyword>
<dbReference type="PRINTS" id="PR00781">
    <property type="entry name" value="LIPOSIGPTASE"/>
</dbReference>
<accession>A0ABT2P942</accession>
<evidence type="ECO:0000256" key="5">
    <source>
        <dbReference type="ARBA" id="ARBA00022750"/>
    </source>
</evidence>
<dbReference type="Pfam" id="PF01252">
    <property type="entry name" value="Peptidase_A8"/>
    <property type="match status" value="1"/>
</dbReference>
<comment type="pathway">
    <text evidence="9">Protein modification; lipoprotein biosynthesis (signal peptide cleavage).</text>
</comment>
<feature type="transmembrane region" description="Helical" evidence="9">
    <location>
        <begin position="69"/>
        <end position="90"/>
    </location>
</feature>
<comment type="subcellular location">
    <subcellularLocation>
        <location evidence="9">Cell membrane</location>
        <topology evidence="9">Multi-pass membrane protein</topology>
    </subcellularLocation>
</comment>
<keyword evidence="7 9" id="KW-1133">Transmembrane helix</keyword>
<reference evidence="12 13" key="1">
    <citation type="journal article" date="2024" name="Int. J. Syst. Evol. Microbiol.">
        <title>Microbacterium memoriense sp. nov., a member of the Actinomycetota from marine beach sediment of the north coast of Portugal.</title>
        <authorList>
            <person name="Santos J.D.N.D."/>
            <person name="Klimek D."/>
            <person name="Calusinska M."/>
            <person name="Lobo-da-Cunha A."/>
            <person name="Catita J."/>
            <person name="Goncalves H."/>
            <person name="Gonzalez I."/>
            <person name="Lage O.M."/>
        </authorList>
    </citation>
    <scope>NUCLEOTIDE SEQUENCE [LARGE SCALE GENOMIC DNA]</scope>
    <source>
        <strain evidence="12 13">PMIC_1C1B</strain>
    </source>
</reference>
<feature type="region of interest" description="Disordered" evidence="11">
    <location>
        <begin position="173"/>
        <end position="199"/>
    </location>
</feature>
<comment type="caution">
    <text evidence="12">The sequence shown here is derived from an EMBL/GenBank/DDBJ whole genome shotgun (WGS) entry which is preliminary data.</text>
</comment>
<evidence type="ECO:0000256" key="9">
    <source>
        <dbReference type="HAMAP-Rule" id="MF_00161"/>
    </source>
</evidence>